<feature type="region of interest" description="Disordered" evidence="1">
    <location>
        <begin position="33"/>
        <end position="79"/>
    </location>
</feature>
<dbReference type="AlphaFoldDB" id="A0A9C7Q201"/>
<dbReference type="OrthoDB" id="2781at2759"/>
<dbReference type="InterPro" id="IPR038726">
    <property type="entry name" value="PDDEXK_AddAB-type"/>
</dbReference>
<proteinExistence type="predicted"/>
<feature type="region of interest" description="Disordered" evidence="1">
    <location>
        <begin position="95"/>
        <end position="119"/>
    </location>
</feature>
<reference evidence="3" key="1">
    <citation type="journal article" date="2022" name="Proc. Natl. Acad. Sci. U.S.A.">
        <title>Life cycle and functional genomics of the unicellular red alga Galdieria for elucidating algal and plant evolution and industrial use.</title>
        <authorList>
            <person name="Hirooka S."/>
            <person name="Itabashi T."/>
            <person name="Ichinose T.M."/>
            <person name="Onuma R."/>
            <person name="Fujiwara T."/>
            <person name="Yamashita S."/>
            <person name="Jong L.W."/>
            <person name="Tomita R."/>
            <person name="Iwane A.H."/>
            <person name="Miyagishima S.Y."/>
        </authorList>
    </citation>
    <scope>NUCLEOTIDE SEQUENCE</scope>
    <source>
        <strain evidence="3">NBRC 102759</strain>
    </source>
</reference>
<evidence type="ECO:0000256" key="1">
    <source>
        <dbReference type="SAM" id="MobiDB-lite"/>
    </source>
</evidence>
<dbReference type="SUPFAM" id="SSF52980">
    <property type="entry name" value="Restriction endonuclease-like"/>
    <property type="match status" value="1"/>
</dbReference>
<dbReference type="Gene3D" id="3.90.320.10">
    <property type="match status" value="1"/>
</dbReference>
<gene>
    <name evidence="3" type="ORF">GpartN1_g6376.t1</name>
</gene>
<dbReference type="Pfam" id="PF12705">
    <property type="entry name" value="PDDEXK_1"/>
    <property type="match status" value="1"/>
</dbReference>
<evidence type="ECO:0000313" key="4">
    <source>
        <dbReference type="Proteomes" id="UP001061958"/>
    </source>
</evidence>
<comment type="caution">
    <text evidence="3">The sequence shown here is derived from an EMBL/GenBank/DDBJ whole genome shotgun (WGS) entry which is preliminary data.</text>
</comment>
<accession>A0A9C7Q201</accession>
<dbReference type="InterPro" id="IPR011335">
    <property type="entry name" value="Restrct_endonuc-II-like"/>
</dbReference>
<feature type="domain" description="PD-(D/E)XK endonuclease-like" evidence="2">
    <location>
        <begin position="214"/>
        <end position="358"/>
    </location>
</feature>
<reference evidence="3" key="2">
    <citation type="submission" date="2022-01" db="EMBL/GenBank/DDBJ databases">
        <authorList>
            <person name="Hirooka S."/>
            <person name="Miyagishima S.Y."/>
        </authorList>
    </citation>
    <scope>NUCLEOTIDE SEQUENCE</scope>
    <source>
        <strain evidence="3">NBRC 102759</strain>
    </source>
</reference>
<dbReference type="InterPro" id="IPR011604">
    <property type="entry name" value="PDDEXK-like_dom_sf"/>
</dbReference>
<dbReference type="Proteomes" id="UP001061958">
    <property type="component" value="Unassembled WGS sequence"/>
</dbReference>
<dbReference type="GO" id="GO:0006281">
    <property type="term" value="P:DNA repair"/>
    <property type="evidence" value="ECO:0007669"/>
    <property type="project" value="UniProtKB-ARBA"/>
</dbReference>
<evidence type="ECO:0000259" key="2">
    <source>
        <dbReference type="Pfam" id="PF12705"/>
    </source>
</evidence>
<evidence type="ECO:0000313" key="3">
    <source>
        <dbReference type="EMBL" id="GJQ14585.1"/>
    </source>
</evidence>
<dbReference type="EMBL" id="BQMJ01000057">
    <property type="protein sequence ID" value="GJQ14585.1"/>
    <property type="molecule type" value="Genomic_DNA"/>
</dbReference>
<feature type="compositionally biased region" description="Basic and acidic residues" evidence="1">
    <location>
        <begin position="68"/>
        <end position="79"/>
    </location>
</feature>
<keyword evidence="4" id="KW-1185">Reference proteome</keyword>
<sequence length="365" mass="42042">MSKKSYLGWIKCSWIQRQYSTIGSYKYRTLTVSSKKKETSAGGDYSKKRVTKWDKPNRPSSTPPCPQSKEENNTIDHQQHSSLWKDAVSSVQSWMEKSHHSKEKSTQPTHNLSFHGKSHRPISSEETFLIAPSDLTFLWEECPRCFYLKVHRKLYRPRLPFPSVFGAIDQQMKQFFSGRRTEEFWQDFPNCGGSFATLPRSSAIWIESRPLKIAKYDAWILLRGKIDSYLQMDDGTIGLVDFKTSQIGNHLAPIYSRQLHAYAWSLENPLHNETTGHLLGTVSNMGLITFRPQSFQVDTSSMLPHQALEASFGGRLEYLPVPREDDRFLDFLQQVVGLLKQEEAPLIDYQTSCPFCQYLIEQGKV</sequence>
<protein>
    <recommendedName>
        <fullName evidence="2">PD-(D/E)XK endonuclease-like domain-containing protein</fullName>
    </recommendedName>
</protein>
<name>A0A9C7Q201_9RHOD</name>
<organism evidence="3 4">
    <name type="scientific">Galdieria partita</name>
    <dbReference type="NCBI Taxonomy" id="83374"/>
    <lineage>
        <taxon>Eukaryota</taxon>
        <taxon>Rhodophyta</taxon>
        <taxon>Bangiophyceae</taxon>
        <taxon>Galdieriales</taxon>
        <taxon>Galdieriaceae</taxon>
        <taxon>Galdieria</taxon>
    </lineage>
</organism>
<feature type="compositionally biased region" description="Basic and acidic residues" evidence="1">
    <location>
        <begin position="35"/>
        <end position="57"/>
    </location>
</feature>